<evidence type="ECO:0000259" key="2">
    <source>
        <dbReference type="Pfam" id="PF16242"/>
    </source>
</evidence>
<dbReference type="PANTHER" id="PTHR34818">
    <property type="entry name" value="PROTEIN BLI-3"/>
    <property type="match status" value="1"/>
</dbReference>
<feature type="region of interest" description="Disordered" evidence="1">
    <location>
        <begin position="1"/>
        <end position="25"/>
    </location>
</feature>
<dbReference type="InterPro" id="IPR038725">
    <property type="entry name" value="YdaG_split_barrel_FMN-bd"/>
</dbReference>
<gene>
    <name evidence="3" type="ORF">N7532_011380</name>
</gene>
<name>A0A9W9JV68_9EURO</name>
<accession>A0A9W9JV68</accession>
<dbReference type="AlphaFoldDB" id="A0A9W9JV68"/>
<feature type="domain" description="General stress protein FMN-binding split barrel" evidence="2">
    <location>
        <begin position="32"/>
        <end position="188"/>
    </location>
</feature>
<dbReference type="InterPro" id="IPR012349">
    <property type="entry name" value="Split_barrel_FMN-bd"/>
</dbReference>
<organism evidence="3 4">
    <name type="scientific">Penicillium argentinense</name>
    <dbReference type="NCBI Taxonomy" id="1131581"/>
    <lineage>
        <taxon>Eukaryota</taxon>
        <taxon>Fungi</taxon>
        <taxon>Dikarya</taxon>
        <taxon>Ascomycota</taxon>
        <taxon>Pezizomycotina</taxon>
        <taxon>Eurotiomycetes</taxon>
        <taxon>Eurotiomycetidae</taxon>
        <taxon>Eurotiales</taxon>
        <taxon>Aspergillaceae</taxon>
        <taxon>Penicillium</taxon>
    </lineage>
</organism>
<evidence type="ECO:0000256" key="1">
    <source>
        <dbReference type="SAM" id="MobiDB-lite"/>
    </source>
</evidence>
<dbReference type="InterPro" id="IPR052917">
    <property type="entry name" value="Stress-Dev_Protein"/>
</dbReference>
<reference evidence="3" key="1">
    <citation type="submission" date="2022-11" db="EMBL/GenBank/DDBJ databases">
        <authorList>
            <person name="Petersen C."/>
        </authorList>
    </citation>
    <scope>NUCLEOTIDE SEQUENCE</scope>
    <source>
        <strain evidence="3">IBT 30761</strain>
    </source>
</reference>
<dbReference type="RefSeq" id="XP_056468859.1">
    <property type="nucleotide sequence ID" value="XM_056623871.1"/>
</dbReference>
<dbReference type="SUPFAM" id="SSF50475">
    <property type="entry name" value="FMN-binding split barrel"/>
    <property type="match status" value="1"/>
</dbReference>
<dbReference type="EMBL" id="JAPQKI010000011">
    <property type="protein sequence ID" value="KAJ5082337.1"/>
    <property type="molecule type" value="Genomic_DNA"/>
</dbReference>
<dbReference type="Gene3D" id="2.30.110.10">
    <property type="entry name" value="Electron Transport, Fmn-binding Protein, Chain A"/>
    <property type="match status" value="1"/>
</dbReference>
<protein>
    <recommendedName>
        <fullName evidence="2">General stress protein FMN-binding split barrel domain-containing protein</fullName>
    </recommendedName>
</protein>
<dbReference type="GeneID" id="81362850"/>
<evidence type="ECO:0000313" key="4">
    <source>
        <dbReference type="Proteomes" id="UP001149074"/>
    </source>
</evidence>
<reference evidence="3" key="2">
    <citation type="journal article" date="2023" name="IMA Fungus">
        <title>Comparative genomic study of the Penicillium genus elucidates a diverse pangenome and 15 lateral gene transfer events.</title>
        <authorList>
            <person name="Petersen C."/>
            <person name="Sorensen T."/>
            <person name="Nielsen M.R."/>
            <person name="Sondergaard T.E."/>
            <person name="Sorensen J.L."/>
            <person name="Fitzpatrick D.A."/>
            <person name="Frisvad J.C."/>
            <person name="Nielsen K.L."/>
        </authorList>
    </citation>
    <scope>NUCLEOTIDE SEQUENCE</scope>
    <source>
        <strain evidence="3">IBT 30761</strain>
    </source>
</reference>
<comment type="caution">
    <text evidence="3">The sequence shown here is derived from an EMBL/GenBank/DDBJ whole genome shotgun (WGS) entry which is preliminary data.</text>
</comment>
<dbReference type="PANTHER" id="PTHR34818:SF1">
    <property type="entry name" value="PROTEIN BLI-3"/>
    <property type="match status" value="1"/>
</dbReference>
<proteinExistence type="predicted"/>
<sequence>MSADATINTATGNHAVDPYKTQNFEDPPLPQKIEELVDFISEVKFGMLTTKQSEGEFLTSRCMALAGKENGGIDLIFHTNLFSGKTMDLTLHPQETNMSFLDPVNGAWASISGTASIISDPSVVAKYYSPALKAWLGDMGDGVHDGSPSDPRIGVIKLEAKLATHVVSRKGLLGRAVDTVKGAVQGNVPAINSIRELSLEELAEWRKSHPN</sequence>
<dbReference type="OrthoDB" id="434253at2759"/>
<dbReference type="Proteomes" id="UP001149074">
    <property type="component" value="Unassembled WGS sequence"/>
</dbReference>
<keyword evidence="4" id="KW-1185">Reference proteome</keyword>
<evidence type="ECO:0000313" key="3">
    <source>
        <dbReference type="EMBL" id="KAJ5082337.1"/>
    </source>
</evidence>
<feature type="compositionally biased region" description="Polar residues" evidence="1">
    <location>
        <begin position="1"/>
        <end position="12"/>
    </location>
</feature>
<dbReference type="Pfam" id="PF16242">
    <property type="entry name" value="Pyrid_ox_like"/>
    <property type="match status" value="1"/>
</dbReference>